<accession>A0A218MAN9</accession>
<evidence type="ECO:0000313" key="1">
    <source>
        <dbReference type="EMBL" id="ASD54053.1"/>
    </source>
</evidence>
<dbReference type="EMBL" id="KY296095">
    <property type="protein sequence ID" value="ASD54053.1"/>
    <property type="molecule type" value="Genomic_DNA"/>
</dbReference>
<protein>
    <submittedName>
        <fullName evidence="1">Phage protein</fullName>
    </submittedName>
</protein>
<reference evidence="1" key="1">
    <citation type="journal article" date="2018" name="Virulence">
        <title>Coexistence of two novel resistance plasmids, blaKPC-2-carrying p14057A and tetA(A) -carrying p14057B, in Pseudomonas aeruginosa.</title>
        <authorList>
            <person name="Shi L."/>
            <person name="Liang Q."/>
            <person name="Feng J."/>
            <person name="Zhan Z."/>
            <person name="Zhao Y."/>
            <person name="Yang W."/>
            <person name="Yang H."/>
            <person name="Chen Y."/>
            <person name="Huang M."/>
            <person name="Tong Y."/>
            <person name="Li X."/>
            <person name="Yin Z."/>
            <person name="Wang J."/>
            <person name="Zhou D."/>
        </authorList>
    </citation>
    <scope>NUCLEOTIDE SEQUENCE</scope>
    <source>
        <plasmid evidence="1">p14057A</plasmid>
    </source>
</reference>
<keyword evidence="1" id="KW-0614">Plasmid</keyword>
<dbReference type="InterPro" id="IPR049085">
    <property type="entry name" value="AcrF3-like"/>
</dbReference>
<sequence length="140" mass="15955">MSNTISDRIVARSVIEAARFIQSWEDADPDNLTEDQVLAATGFAAKLHEGLQATVLQRLVDETNRDEYREFQAWEEALLNADGRVASNPFADWGWWYRIANVMLATASQNIGVAWGSHVHGRLMAIFQDRFKQRYEEPQA</sequence>
<name>A0A218MAN9_PSEAI</name>
<organism evidence="1">
    <name type="scientific">Pseudomonas aeruginosa</name>
    <dbReference type="NCBI Taxonomy" id="287"/>
    <lineage>
        <taxon>Bacteria</taxon>
        <taxon>Pseudomonadati</taxon>
        <taxon>Pseudomonadota</taxon>
        <taxon>Gammaproteobacteria</taxon>
        <taxon>Pseudomonadales</taxon>
        <taxon>Pseudomonadaceae</taxon>
        <taxon>Pseudomonas</taxon>
    </lineage>
</organism>
<dbReference type="RefSeq" id="WP_044727394.1">
    <property type="nucleotide sequence ID" value="NZ_CAADQK010000005.1"/>
</dbReference>
<proteinExistence type="predicted"/>
<dbReference type="AlphaFoldDB" id="A0A218MAN9"/>
<geneLocation type="plasmid" evidence="1">
    <name>p14057A</name>
</geneLocation>
<dbReference type="Pfam" id="PF21401">
    <property type="entry name" value="AcrF3"/>
    <property type="match status" value="1"/>
</dbReference>